<dbReference type="Pfam" id="PF07519">
    <property type="entry name" value="Tannase"/>
    <property type="match status" value="2"/>
</dbReference>
<gene>
    <name evidence="11" type="ORF">LTR91_000954</name>
</gene>
<keyword evidence="3" id="KW-0858">Xylan degradation</keyword>
<keyword evidence="12" id="KW-1185">Reference proteome</keyword>
<comment type="catalytic activity">
    <reaction evidence="9">
        <text>feruloyl-polysaccharide + H2O = ferulate + polysaccharide.</text>
        <dbReference type="EC" id="3.1.1.73"/>
    </reaction>
</comment>
<keyword evidence="3" id="KW-0119">Carbohydrate metabolism</keyword>
<evidence type="ECO:0000256" key="1">
    <source>
        <dbReference type="ARBA" id="ARBA00006249"/>
    </source>
</evidence>
<evidence type="ECO:0000313" key="11">
    <source>
        <dbReference type="EMBL" id="KAK1015152.1"/>
    </source>
</evidence>
<dbReference type="PANTHER" id="PTHR33938:SF15">
    <property type="entry name" value="FERULOYL ESTERASE B-RELATED"/>
    <property type="match status" value="1"/>
</dbReference>
<dbReference type="EC" id="3.1.1.-" evidence="10"/>
<evidence type="ECO:0000256" key="8">
    <source>
        <dbReference type="ARBA" id="ARBA00023157"/>
    </source>
</evidence>
<evidence type="ECO:0000256" key="2">
    <source>
        <dbReference type="ARBA" id="ARBA00022487"/>
    </source>
</evidence>
<keyword evidence="5" id="KW-0732">Signal</keyword>
<dbReference type="SUPFAM" id="SSF53474">
    <property type="entry name" value="alpha/beta-Hydrolases"/>
    <property type="match status" value="1"/>
</dbReference>
<organism evidence="11 12">
    <name type="scientific">Friedmanniomyces endolithicus</name>
    <dbReference type="NCBI Taxonomy" id="329885"/>
    <lineage>
        <taxon>Eukaryota</taxon>
        <taxon>Fungi</taxon>
        <taxon>Dikarya</taxon>
        <taxon>Ascomycota</taxon>
        <taxon>Pezizomycotina</taxon>
        <taxon>Dothideomycetes</taxon>
        <taxon>Dothideomycetidae</taxon>
        <taxon>Mycosphaerellales</taxon>
        <taxon>Teratosphaeriaceae</taxon>
        <taxon>Friedmanniomyces</taxon>
    </lineage>
</organism>
<evidence type="ECO:0000256" key="4">
    <source>
        <dbReference type="ARBA" id="ARBA00022723"/>
    </source>
</evidence>
<keyword evidence="4" id="KW-0479">Metal-binding</keyword>
<evidence type="ECO:0000256" key="10">
    <source>
        <dbReference type="RuleBase" id="RU361238"/>
    </source>
</evidence>
<keyword evidence="8" id="KW-1015">Disulfide bond</keyword>
<evidence type="ECO:0000313" key="12">
    <source>
        <dbReference type="Proteomes" id="UP001175353"/>
    </source>
</evidence>
<keyword evidence="6 10" id="KW-0378">Hydrolase</keyword>
<keyword evidence="3" id="KW-0624">Polysaccharide degradation</keyword>
<dbReference type="InterPro" id="IPR011118">
    <property type="entry name" value="Tannase/feruloyl_esterase"/>
</dbReference>
<dbReference type="GO" id="GO:0030600">
    <property type="term" value="F:feruloyl esterase activity"/>
    <property type="evidence" value="ECO:0007669"/>
    <property type="project" value="UniProtKB-EC"/>
</dbReference>
<comment type="caution">
    <text evidence="11">The sequence shown here is derived from an EMBL/GenBank/DDBJ whole genome shotgun (WGS) entry which is preliminary data.</text>
</comment>
<dbReference type="EMBL" id="JAUJLE010000003">
    <property type="protein sequence ID" value="KAK1015152.1"/>
    <property type="molecule type" value="Genomic_DNA"/>
</dbReference>
<dbReference type="AlphaFoldDB" id="A0AAN6L101"/>
<evidence type="ECO:0000256" key="7">
    <source>
        <dbReference type="ARBA" id="ARBA00022837"/>
    </source>
</evidence>
<proteinExistence type="inferred from homology"/>
<evidence type="ECO:0000256" key="5">
    <source>
        <dbReference type="ARBA" id="ARBA00022729"/>
    </source>
</evidence>
<dbReference type="InterPro" id="IPR029058">
    <property type="entry name" value="AB_hydrolase_fold"/>
</dbReference>
<comment type="similarity">
    <text evidence="1 10">Belongs to the tannase family.</text>
</comment>
<evidence type="ECO:0000256" key="6">
    <source>
        <dbReference type="ARBA" id="ARBA00022801"/>
    </source>
</evidence>
<dbReference type="GO" id="GO:0046872">
    <property type="term" value="F:metal ion binding"/>
    <property type="evidence" value="ECO:0007669"/>
    <property type="project" value="UniProtKB-KW"/>
</dbReference>
<dbReference type="PANTHER" id="PTHR33938">
    <property type="entry name" value="FERULOYL ESTERASE B-RELATED"/>
    <property type="match status" value="1"/>
</dbReference>
<protein>
    <recommendedName>
        <fullName evidence="10">Carboxylic ester hydrolase</fullName>
        <ecNumber evidence="10">3.1.1.-</ecNumber>
    </recommendedName>
</protein>
<reference evidence="11" key="1">
    <citation type="submission" date="2023-06" db="EMBL/GenBank/DDBJ databases">
        <title>Black Yeasts Isolated from many extreme environments.</title>
        <authorList>
            <person name="Coleine C."/>
            <person name="Stajich J.E."/>
            <person name="Selbmann L."/>
        </authorList>
    </citation>
    <scope>NUCLEOTIDE SEQUENCE</scope>
    <source>
        <strain evidence="11">CCFEE 5200</strain>
    </source>
</reference>
<keyword evidence="7" id="KW-0106">Calcium</keyword>
<dbReference type="Proteomes" id="UP001175353">
    <property type="component" value="Unassembled WGS sequence"/>
</dbReference>
<dbReference type="GO" id="GO:0045493">
    <property type="term" value="P:xylan catabolic process"/>
    <property type="evidence" value="ECO:0007669"/>
    <property type="project" value="UniProtKB-KW"/>
</dbReference>
<name>A0AAN6L101_9PEZI</name>
<accession>A0AAN6L101</accession>
<keyword evidence="2" id="KW-0719">Serine esterase</keyword>
<evidence type="ECO:0000256" key="9">
    <source>
        <dbReference type="ARBA" id="ARBA00034075"/>
    </source>
</evidence>
<evidence type="ECO:0000256" key="3">
    <source>
        <dbReference type="ARBA" id="ARBA00022651"/>
    </source>
</evidence>
<sequence>MRSQFFLFAAAAYAARLPFGHREGFNPGQGGDELRALEEEIVQLEEQVRHDAGEFQHHHHQPAPYWGASPTSYSSADASPLTSSIPASSPISASLPSISSVTNTTAALQSLSSVAANYSSILSAISSVNATATLAYTDPSSPLSSYAPTSTPVELTGLNSTDPKFLTLDQWTLVQSYIFNQCDAALDGVNDGILEDPTICKFDATAIPVCGGASNSTCLTSTQINTVEQVFTELFNTEGQLLYTQLLYGSQIDAFRLGQLSGSIQGIAKSWYGGAVWNDSFYDATQMNQTDYAQADLLDALHGHVSGFNGDLSAFNNAGKKLLMYHGMADPLVSGANSQRYYLKVAKTMGLSNTGLDEFLRYFRISGMAHCGVGGISGAGAWMFGQSGAAAVPGVQDNVIWNMVDWVESNKAPDTILGTKFWYDTPSLGLEFERPHCRFPYRTTYSGSGAWTDPANWGCVFISDWQQCAVGATPRLCNADGSFN</sequence>